<dbReference type="SUPFAM" id="SSF47459">
    <property type="entry name" value="HLH, helix-loop-helix DNA-binding domain"/>
    <property type="match status" value="1"/>
</dbReference>
<dbReference type="InterPro" id="IPR011598">
    <property type="entry name" value="bHLH_dom"/>
</dbReference>
<sequence length="463" mass="52989">MHLIDSFSNPVTEPLLPDDIWQKFELDFSQLPGFSDTTVMPPEEHSYFPILDEVWAGNHDCMWAGHCGSQEHSNDEFRHVSRLIPTPGTSLMHPPPVPTIKREWRGSSCQQQSLLKPAVRATAPMLHTPPMSDDEEAKHSKPTSVLKLLRDAIDDCDLDEEVDLCNYLEGKGDADMGPMCTVKEEEEDEEEEDEEDDDEEEDEDEEEEVIVDIRPELSKINIKSNQAAAESDHSYHKGGQNSAMRLAEFGIDTPSDSEEEIDVVSVVDKMQFQNKVFSLPNNPTTIDRQHIQRRMATAISRRSAATQGIKTILPMRKPVRKPVETTPPTKRRAAAEPLPRGAKRSRQYRTTTVNSTPYKRRAYGHSSDSDQEPPEKRNLHNNMERQRRIDLRNAFEDLRVLVPEVSKKERAAKVVILREAAQYCDNLTTISNNLHRTSEELNRKQAWLRWRVSELRRNLAAKR</sequence>
<dbReference type="PROSITE" id="PS50888">
    <property type="entry name" value="BHLH"/>
    <property type="match status" value="1"/>
</dbReference>
<dbReference type="InterPro" id="IPR002418">
    <property type="entry name" value="Tscrpt_reg_Myc"/>
</dbReference>
<dbReference type="Pfam" id="PF00010">
    <property type="entry name" value="HLH"/>
    <property type="match status" value="1"/>
</dbReference>
<keyword evidence="1" id="KW-0238">DNA-binding</keyword>
<organism evidence="4">
    <name type="scientific">Leptinotarsa decemlineata</name>
    <name type="common">Colorado potato beetle</name>
    <name type="synonym">Doryphora decemlineata</name>
    <dbReference type="NCBI Taxonomy" id="7539"/>
    <lineage>
        <taxon>Eukaryota</taxon>
        <taxon>Metazoa</taxon>
        <taxon>Ecdysozoa</taxon>
        <taxon>Arthropoda</taxon>
        <taxon>Hexapoda</taxon>
        <taxon>Insecta</taxon>
        <taxon>Pterygota</taxon>
        <taxon>Neoptera</taxon>
        <taxon>Endopterygota</taxon>
        <taxon>Coleoptera</taxon>
        <taxon>Polyphaga</taxon>
        <taxon>Cucujiformia</taxon>
        <taxon>Chrysomeloidea</taxon>
        <taxon>Chrysomelidae</taxon>
        <taxon>Chrysomelinae</taxon>
        <taxon>Doryphorini</taxon>
        <taxon>Leptinotarsa</taxon>
    </lineage>
</organism>
<protein>
    <submittedName>
        <fullName evidence="4">Diminutive</fullName>
    </submittedName>
</protein>
<feature type="compositionally biased region" description="Basic and acidic residues" evidence="2">
    <location>
        <begin position="373"/>
        <end position="385"/>
    </location>
</feature>
<feature type="domain" description="BHLH" evidence="3">
    <location>
        <begin position="375"/>
        <end position="427"/>
    </location>
</feature>
<feature type="compositionally biased region" description="Acidic residues" evidence="2">
    <location>
        <begin position="184"/>
        <end position="210"/>
    </location>
</feature>
<dbReference type="InterPro" id="IPR050433">
    <property type="entry name" value="Myc_transcription_factors"/>
</dbReference>
<dbReference type="GO" id="GO:0003700">
    <property type="term" value="F:DNA-binding transcription factor activity"/>
    <property type="evidence" value="ECO:0007669"/>
    <property type="project" value="InterPro"/>
</dbReference>
<feature type="region of interest" description="Disordered" evidence="2">
    <location>
        <begin position="309"/>
        <end position="385"/>
    </location>
</feature>
<dbReference type="EMBL" id="KP147915">
    <property type="protein sequence ID" value="AKG92752.1"/>
    <property type="molecule type" value="mRNA"/>
</dbReference>
<name>A0A0F7IGQ2_LEPDE</name>
<evidence type="ECO:0000256" key="2">
    <source>
        <dbReference type="SAM" id="MobiDB-lite"/>
    </source>
</evidence>
<dbReference type="CDD" id="cd11400">
    <property type="entry name" value="bHLHzip_Myc"/>
    <property type="match status" value="1"/>
</dbReference>
<proteinExistence type="evidence at transcript level"/>
<dbReference type="InterPro" id="IPR036638">
    <property type="entry name" value="HLH_DNA-bd_sf"/>
</dbReference>
<dbReference type="GO" id="GO:0046983">
    <property type="term" value="F:protein dimerization activity"/>
    <property type="evidence" value="ECO:0007669"/>
    <property type="project" value="InterPro"/>
</dbReference>
<feature type="region of interest" description="Disordered" evidence="2">
    <location>
        <begin position="171"/>
        <end position="210"/>
    </location>
</feature>
<dbReference type="PANTHER" id="PTHR45851">
    <property type="entry name" value="MYC PROTO-ONCOGENE"/>
    <property type="match status" value="1"/>
</dbReference>
<dbReference type="PRINTS" id="PR00044">
    <property type="entry name" value="LEUZIPPRMYC"/>
</dbReference>
<evidence type="ECO:0000313" key="4">
    <source>
        <dbReference type="EMBL" id="AKG92752.1"/>
    </source>
</evidence>
<feature type="compositionally biased region" description="Polar residues" evidence="2">
    <location>
        <begin position="348"/>
        <end position="357"/>
    </location>
</feature>
<dbReference type="SMART" id="SM00353">
    <property type="entry name" value="HLH"/>
    <property type="match status" value="1"/>
</dbReference>
<dbReference type="FunFam" id="4.10.280.10:FF:000019">
    <property type="entry name" value="Myc proto-oncogene protein"/>
    <property type="match status" value="1"/>
</dbReference>
<dbReference type="OrthoDB" id="5964374at2759"/>
<dbReference type="GO" id="GO:0003677">
    <property type="term" value="F:DNA binding"/>
    <property type="evidence" value="ECO:0007669"/>
    <property type="project" value="UniProtKB-KW"/>
</dbReference>
<dbReference type="Gene3D" id="4.10.280.10">
    <property type="entry name" value="Helix-loop-helix DNA-binding domain"/>
    <property type="match status" value="1"/>
</dbReference>
<evidence type="ECO:0000256" key="1">
    <source>
        <dbReference type="ARBA" id="ARBA00023125"/>
    </source>
</evidence>
<evidence type="ECO:0000259" key="3">
    <source>
        <dbReference type="PROSITE" id="PS50888"/>
    </source>
</evidence>
<accession>A0A0F7IGQ2</accession>
<reference evidence="4" key="1">
    <citation type="submission" date="2014-11" db="EMBL/GenBank/DDBJ databases">
        <title>Identification of bHLH genes in Colorado potato beetle, Leptinotarsa decemlineata.</title>
        <authorList>
            <person name="Meng Q."/>
            <person name="Fu K."/>
        </authorList>
    </citation>
    <scope>NUCLEOTIDE SEQUENCE</scope>
</reference>
<dbReference type="AlphaFoldDB" id="A0A0F7IGQ2"/>